<keyword evidence="1" id="KW-0732">Signal</keyword>
<reference evidence="2 3" key="1">
    <citation type="submission" date="2016-10" db="EMBL/GenBank/DDBJ databases">
        <authorList>
            <person name="de Groot N.N."/>
        </authorList>
    </citation>
    <scope>NUCLEOTIDE SEQUENCE [LARGE SCALE GENOMIC DNA]</scope>
    <source>
        <strain evidence="2 3">DSM 20581</strain>
    </source>
</reference>
<evidence type="ECO:0000313" key="3">
    <source>
        <dbReference type="Proteomes" id="UP000199136"/>
    </source>
</evidence>
<accession>A0A1I5X830</accession>
<dbReference type="EMBL" id="FOXW01000004">
    <property type="protein sequence ID" value="SFQ27986.1"/>
    <property type="molecule type" value="Genomic_DNA"/>
</dbReference>
<dbReference type="AlphaFoldDB" id="A0A1I5X830"/>
<keyword evidence="3" id="KW-1185">Reference proteome</keyword>
<dbReference type="RefSeq" id="WP_092480306.1">
    <property type="nucleotide sequence ID" value="NZ_FOXW01000004.1"/>
</dbReference>
<gene>
    <name evidence="2" type="ORF">SAMN04488506_1252</name>
</gene>
<dbReference type="PROSITE" id="PS51257">
    <property type="entry name" value="PROKAR_LIPOPROTEIN"/>
    <property type="match status" value="1"/>
</dbReference>
<proteinExistence type="predicted"/>
<feature type="signal peptide" evidence="1">
    <location>
        <begin position="1"/>
        <end position="23"/>
    </location>
</feature>
<evidence type="ECO:0000256" key="1">
    <source>
        <dbReference type="SAM" id="SignalP"/>
    </source>
</evidence>
<sequence>MKRKSLWVFLSVLMIGLFLSACSNEGAFNDEWHSTAEGEGILLQATEPVTLMFSEQGIETDYSYWDPANIIDFPFENGKVYENYEVRRKDDTITIEVDEKIHYELTVLGNRLFRDEVNALLFKTDDAFLDLEPIEE</sequence>
<name>A0A1I5X830_9LACT</name>
<dbReference type="OrthoDB" id="2166094at2"/>
<dbReference type="Proteomes" id="UP000199136">
    <property type="component" value="Unassembled WGS sequence"/>
</dbReference>
<feature type="chain" id="PRO_5038654570" evidence="1">
    <location>
        <begin position="24"/>
        <end position="136"/>
    </location>
</feature>
<organism evidence="2 3">
    <name type="scientific">Desemzia incerta</name>
    <dbReference type="NCBI Taxonomy" id="82801"/>
    <lineage>
        <taxon>Bacteria</taxon>
        <taxon>Bacillati</taxon>
        <taxon>Bacillota</taxon>
        <taxon>Bacilli</taxon>
        <taxon>Lactobacillales</taxon>
        <taxon>Carnobacteriaceae</taxon>
        <taxon>Desemzia</taxon>
    </lineage>
</organism>
<protein>
    <submittedName>
        <fullName evidence="2">Uncharacterized protein</fullName>
    </submittedName>
</protein>
<evidence type="ECO:0000313" key="2">
    <source>
        <dbReference type="EMBL" id="SFQ27986.1"/>
    </source>
</evidence>